<sequence length="305" mass="33817">MPTRRQLLSRSALLVSVAVLGPLLPLLARGAEPLRQRAIPASGEMLPVIGLGTSRTHDVQLDDDEMRTLLEVLRVLVEGGAQLIDTAPSYGNADRVVGELVQRGDVRKQVFLATKVSATGRERGMAQIEDSFKALQTDTIDLMQVHNLQDTRTQLGLLRELKEQGRIRYIGVTHYVESAHDRLLDVLKQEPVDFVQFNYSVSERNAEKQLLPYCADNGIATLINRPFTRGNLLSRVKGKPLPTWAAEIDANSWAQLLLKFILAEPAVTTVIPATSNPRYMADNILAGQGRPPDARQRELIVEAFQ</sequence>
<dbReference type="GO" id="GO:0016491">
    <property type="term" value="F:oxidoreductase activity"/>
    <property type="evidence" value="ECO:0007669"/>
    <property type="project" value="InterPro"/>
</dbReference>
<dbReference type="Proteomes" id="UP000184000">
    <property type="component" value="Unassembled WGS sequence"/>
</dbReference>
<dbReference type="InterPro" id="IPR053135">
    <property type="entry name" value="AKR2_Oxidoreductase"/>
</dbReference>
<gene>
    <name evidence="2" type="ORF">SAMN02744645_0896</name>
</gene>
<dbReference type="InterPro" id="IPR023210">
    <property type="entry name" value="NADP_OxRdtase_dom"/>
</dbReference>
<dbReference type="PANTHER" id="PTHR43312:SF1">
    <property type="entry name" value="NADP-DEPENDENT OXIDOREDUCTASE DOMAIN-CONTAINING PROTEIN"/>
    <property type="match status" value="1"/>
</dbReference>
<dbReference type="InterPro" id="IPR036812">
    <property type="entry name" value="NAD(P)_OxRdtase_dom_sf"/>
</dbReference>
<reference evidence="2 3" key="1">
    <citation type="submission" date="2016-11" db="EMBL/GenBank/DDBJ databases">
        <authorList>
            <person name="Jaros S."/>
            <person name="Januszkiewicz K."/>
            <person name="Wedrychowicz H."/>
        </authorList>
    </citation>
    <scope>NUCLEOTIDE SEQUENCE [LARGE SCALE GENOMIC DNA]</scope>
    <source>
        <strain evidence="2 3">DSM 18231</strain>
    </source>
</reference>
<dbReference type="InterPro" id="IPR020471">
    <property type="entry name" value="AKR"/>
</dbReference>
<dbReference type="EMBL" id="FQXA01000001">
    <property type="protein sequence ID" value="SHG60820.1"/>
    <property type="molecule type" value="Genomic_DNA"/>
</dbReference>
<organism evidence="2 3">
    <name type="scientific">Stutzerimonas xanthomarina DSM 18231</name>
    <dbReference type="NCBI Taxonomy" id="1403346"/>
    <lineage>
        <taxon>Bacteria</taxon>
        <taxon>Pseudomonadati</taxon>
        <taxon>Pseudomonadota</taxon>
        <taxon>Gammaproteobacteria</taxon>
        <taxon>Pseudomonadales</taxon>
        <taxon>Pseudomonadaceae</taxon>
        <taxon>Stutzerimonas</taxon>
    </lineage>
</organism>
<proteinExistence type="predicted"/>
<dbReference type="PROSITE" id="PS51318">
    <property type="entry name" value="TAT"/>
    <property type="match status" value="1"/>
</dbReference>
<feature type="domain" description="NADP-dependent oxidoreductase" evidence="1">
    <location>
        <begin position="49"/>
        <end position="286"/>
    </location>
</feature>
<dbReference type="PANTHER" id="PTHR43312">
    <property type="entry name" value="D-THREO-ALDOSE 1-DEHYDROGENASE"/>
    <property type="match status" value="1"/>
</dbReference>
<evidence type="ECO:0000259" key="1">
    <source>
        <dbReference type="Pfam" id="PF00248"/>
    </source>
</evidence>
<dbReference type="Gene3D" id="3.20.20.100">
    <property type="entry name" value="NADP-dependent oxidoreductase domain"/>
    <property type="match status" value="1"/>
</dbReference>
<evidence type="ECO:0000313" key="2">
    <source>
        <dbReference type="EMBL" id="SHG60820.1"/>
    </source>
</evidence>
<name>A0A1M5L779_9GAMM</name>
<dbReference type="CDD" id="cd19095">
    <property type="entry name" value="AKR_PA4992-like"/>
    <property type="match status" value="1"/>
</dbReference>
<dbReference type="Pfam" id="PF00248">
    <property type="entry name" value="Aldo_ket_red"/>
    <property type="match status" value="1"/>
</dbReference>
<dbReference type="RefSeq" id="WP_073299312.1">
    <property type="nucleotide sequence ID" value="NZ_FQXA01000001.1"/>
</dbReference>
<dbReference type="AlphaFoldDB" id="A0A1M5L779"/>
<dbReference type="InterPro" id="IPR006311">
    <property type="entry name" value="TAT_signal"/>
</dbReference>
<accession>A0A1M5L779</accession>
<dbReference type="SUPFAM" id="SSF51430">
    <property type="entry name" value="NAD(P)-linked oxidoreductase"/>
    <property type="match status" value="1"/>
</dbReference>
<dbReference type="GeneID" id="98636089"/>
<evidence type="ECO:0000313" key="3">
    <source>
        <dbReference type="Proteomes" id="UP000184000"/>
    </source>
</evidence>
<dbReference type="PRINTS" id="PR00069">
    <property type="entry name" value="ALDKETRDTASE"/>
</dbReference>
<protein>
    <submittedName>
        <fullName evidence="2">Aldo/keto reductase</fullName>
    </submittedName>
</protein>